<dbReference type="Proteomes" id="UP000321085">
    <property type="component" value="Unassembled WGS sequence"/>
</dbReference>
<keyword evidence="1" id="KW-0472">Membrane</keyword>
<evidence type="ECO:0000313" key="2">
    <source>
        <dbReference type="EMBL" id="GEO18038.1"/>
    </source>
</evidence>
<keyword evidence="1" id="KW-1133">Transmembrane helix</keyword>
<accession>A0A512C1E9</accession>
<evidence type="ECO:0000313" key="3">
    <source>
        <dbReference type="Proteomes" id="UP000321085"/>
    </source>
</evidence>
<proteinExistence type="predicted"/>
<sequence length="350" mass="38544">MTTQPDATISLVGAAMIAAGAEGSIIVLIIAANEVSPLVVAAQLLLSIGFAWWGFALFRAGERRLELFLLALSVVALGPLGAAGSIMMILMRNITNRFATPFDHWYASLFPWLEKDKVSELYEMIAWRGVGPASRSTVTSFRDVLTFGTVKQKQAVLTMVSDRFQSEFSPTLRLALNDSEPAIRVQAASVVARIENNFFQRSVALKRMQIQGRSDTVLHRELAQHYATYAASGLLDPGRANAAMLEALDHYAIVLAANPKDPTIVEPIVRLLLRLDRPDEAVQILKPSLTGGNISPWCAELYTESLFQLGRFADIRKFLQQHEHALRAETLNEQGRAAIGFWAQAARVRA</sequence>
<reference evidence="2 3" key="1">
    <citation type="submission" date="2019-07" db="EMBL/GenBank/DDBJ databases">
        <title>Whole genome shotgun sequence of Microvirga aerophila NBRC 106136.</title>
        <authorList>
            <person name="Hosoyama A."/>
            <person name="Uohara A."/>
            <person name="Ohji S."/>
            <person name="Ichikawa N."/>
        </authorList>
    </citation>
    <scope>NUCLEOTIDE SEQUENCE [LARGE SCALE GENOMIC DNA]</scope>
    <source>
        <strain evidence="2 3">NBRC 106136</strain>
    </source>
</reference>
<dbReference type="AlphaFoldDB" id="A0A512C1E9"/>
<keyword evidence="3" id="KW-1185">Reference proteome</keyword>
<feature type="transmembrane region" description="Helical" evidence="1">
    <location>
        <begin position="67"/>
        <end position="91"/>
    </location>
</feature>
<feature type="transmembrane region" description="Helical" evidence="1">
    <location>
        <begin position="38"/>
        <end position="58"/>
    </location>
</feature>
<keyword evidence="1" id="KW-0812">Transmembrane</keyword>
<evidence type="ECO:0000256" key="1">
    <source>
        <dbReference type="SAM" id="Phobius"/>
    </source>
</evidence>
<feature type="transmembrane region" description="Helical" evidence="1">
    <location>
        <begin position="7"/>
        <end position="32"/>
    </location>
</feature>
<gene>
    <name evidence="2" type="ORF">MAE02_57340</name>
</gene>
<name>A0A512C1E9_9HYPH</name>
<comment type="caution">
    <text evidence="2">The sequence shown here is derived from an EMBL/GenBank/DDBJ whole genome shotgun (WGS) entry which is preliminary data.</text>
</comment>
<organism evidence="2 3">
    <name type="scientific">Microvirga aerophila</name>
    <dbReference type="NCBI Taxonomy" id="670291"/>
    <lineage>
        <taxon>Bacteria</taxon>
        <taxon>Pseudomonadati</taxon>
        <taxon>Pseudomonadota</taxon>
        <taxon>Alphaproteobacteria</taxon>
        <taxon>Hyphomicrobiales</taxon>
        <taxon>Methylobacteriaceae</taxon>
        <taxon>Microvirga</taxon>
    </lineage>
</organism>
<protein>
    <submittedName>
        <fullName evidence="2">Uncharacterized protein</fullName>
    </submittedName>
</protein>
<dbReference type="EMBL" id="BJYU01000147">
    <property type="protein sequence ID" value="GEO18038.1"/>
    <property type="molecule type" value="Genomic_DNA"/>
</dbReference>